<dbReference type="VEuPathDB" id="PlasmoDB:POWCR01_140026600"/>
<evidence type="ECO:0000313" key="1">
    <source>
        <dbReference type="EMBL" id="SBT82401.1"/>
    </source>
</evidence>
<reference evidence="1 2" key="1">
    <citation type="submission" date="2016-06" db="EMBL/GenBank/DDBJ databases">
        <authorList>
            <consortium name="Pathogen Informatics"/>
        </authorList>
    </citation>
    <scope>NUCLEOTIDE SEQUENCE [LARGE SCALE GENOMIC DNA]</scope>
    <source>
        <strain evidence="1">PowCR01</strain>
    </source>
</reference>
<evidence type="ECO:0000313" key="2">
    <source>
        <dbReference type="Proteomes" id="UP000243200"/>
    </source>
</evidence>
<proteinExistence type="predicted"/>
<dbReference type="EMBL" id="LT594518">
    <property type="protein sequence ID" value="SBT82401.1"/>
    <property type="molecule type" value="Genomic_DNA"/>
</dbReference>
<dbReference type="AlphaFoldDB" id="A0A1C3L502"/>
<organism evidence="1 2">
    <name type="scientific">Plasmodium ovale</name>
    <name type="common">malaria parasite P. ovale</name>
    <dbReference type="NCBI Taxonomy" id="36330"/>
    <lineage>
        <taxon>Eukaryota</taxon>
        <taxon>Sar</taxon>
        <taxon>Alveolata</taxon>
        <taxon>Apicomplexa</taxon>
        <taxon>Aconoidasida</taxon>
        <taxon>Haemosporida</taxon>
        <taxon>Plasmodiidae</taxon>
        <taxon>Plasmodium</taxon>
        <taxon>Plasmodium (Plasmodium)</taxon>
    </lineage>
</organism>
<sequence>MSTILVRFEQRESKQVRDRRSQVCITSSISKLMRSLKNKNNIYTGRLRLRDDDDGKIYASKELLSKMKRDNFSLQRRRGGGIERDLSKILIKW</sequence>
<name>A0A1C3L502_PLAOA</name>
<dbReference type="Proteomes" id="UP000243200">
    <property type="component" value="Chromosome 14"/>
</dbReference>
<gene>
    <name evidence="1" type="primary">PowCR01_140026600</name>
    <name evidence="1" type="ORF">POWCR01_140026600</name>
</gene>
<accession>A0A1C3L502</accession>
<protein>
    <submittedName>
        <fullName evidence="1">Uncharacterized protein</fullName>
    </submittedName>
</protein>